<dbReference type="GeneTree" id="ENSGT00390000018074"/>
<dbReference type="InterPro" id="IPR027987">
    <property type="entry name" value="IL-31"/>
</dbReference>
<dbReference type="Pfam" id="PF15209">
    <property type="entry name" value="IL31"/>
    <property type="match status" value="1"/>
</dbReference>
<reference evidence="2" key="1">
    <citation type="submission" date="2024-01" db="EMBL/GenBank/DDBJ databases">
        <title>GRCr8: a new rat reference genome assembly contstructed from accurate long reads and long range scaffolding.</title>
        <authorList>
            <person name="Doris P.A."/>
            <person name="Kalbfleisch T."/>
            <person name="Li K."/>
            <person name="Howe K."/>
            <person name="Wood J."/>
        </authorList>
    </citation>
    <scope>NUCLEOTIDE SEQUENCE [LARGE SCALE GENOMIC DNA]</scope>
    <source>
        <strain evidence="2">Brown Norway</strain>
    </source>
</reference>
<name>A0A8I6AK60_RAT</name>
<organism evidence="2 3">
    <name type="scientific">Rattus norvegicus</name>
    <name type="common">Rat</name>
    <dbReference type="NCBI Taxonomy" id="10116"/>
    <lineage>
        <taxon>Eukaryota</taxon>
        <taxon>Metazoa</taxon>
        <taxon>Chordata</taxon>
        <taxon>Craniata</taxon>
        <taxon>Vertebrata</taxon>
        <taxon>Euteleostomi</taxon>
        <taxon>Mammalia</taxon>
        <taxon>Eutheria</taxon>
        <taxon>Euarchontoglires</taxon>
        <taxon>Glires</taxon>
        <taxon>Rodentia</taxon>
        <taxon>Myomorpha</taxon>
        <taxon>Muroidea</taxon>
        <taxon>Muridae</taxon>
        <taxon>Murinae</taxon>
        <taxon>Rattus</taxon>
    </lineage>
</organism>
<dbReference type="PANTHER" id="PTHR38652:SF1">
    <property type="entry name" value="INTERLEUKIN-31"/>
    <property type="match status" value="1"/>
</dbReference>
<proteinExistence type="predicted"/>
<evidence type="ECO:0000313" key="4">
    <source>
        <dbReference type="RGD" id="1585183"/>
    </source>
</evidence>
<evidence type="ECO:0000313" key="2">
    <source>
        <dbReference type="Ensembl" id="ENSRNOP00000093601.2"/>
    </source>
</evidence>
<dbReference type="Ensembl" id="ENSRNOT00000099332.2">
    <property type="protein sequence ID" value="ENSRNOP00000093601.2"/>
    <property type="gene ID" value="ENSRNOG00000026192.7"/>
</dbReference>
<reference evidence="2" key="3">
    <citation type="submission" date="2025-09" db="UniProtKB">
        <authorList>
            <consortium name="Ensembl"/>
        </authorList>
    </citation>
    <scope>IDENTIFICATION</scope>
    <source>
        <strain evidence="2">Brown Norway</strain>
    </source>
</reference>
<dbReference type="OrthoDB" id="9837064at2759"/>
<gene>
    <name evidence="2 4" type="primary">Il31</name>
</gene>
<accession>A0A8I6AK60</accession>
<evidence type="ECO:0000256" key="1">
    <source>
        <dbReference type="SAM" id="Coils"/>
    </source>
</evidence>
<evidence type="ECO:0000313" key="3">
    <source>
        <dbReference type="Proteomes" id="UP000002494"/>
    </source>
</evidence>
<keyword evidence="1" id="KW-0175">Coiled coil</keyword>
<keyword evidence="3" id="KW-1185">Reference proteome</keyword>
<reference evidence="2" key="2">
    <citation type="submission" date="2025-08" db="UniProtKB">
        <authorList>
            <consortium name="Ensembl"/>
        </authorList>
    </citation>
    <scope>IDENTIFICATION</scope>
    <source>
        <strain evidence="2">Brown Norway</strain>
    </source>
</reference>
<sequence>MPKMHMPSCVPCFPPSRGWQHSENVFWRKAEQWFCHGRDFDLLPRHVPLYIAWWPWRTHQAPEATSKAGLTHCLPVTMIFYTGPTKPALVLLCCVGAWLAICSSSFGAPISKTNIQRTLELLKEESKALYEDYNKTEASGISPDESLQLPCFSLGREALTNISGLKAYLEEVKSLSKNTVDTTKLTKRLVDISCLNPLNVNISRPQKTDSYTKKTFILSVLKKFSDCMAEVQAKDNIC</sequence>
<protein>
    <submittedName>
        <fullName evidence="2">Interleukin 31</fullName>
    </submittedName>
</protein>
<feature type="coiled-coil region" evidence="1">
    <location>
        <begin position="112"/>
        <end position="139"/>
    </location>
</feature>
<dbReference type="Proteomes" id="UP000002494">
    <property type="component" value="Chromosome 12"/>
</dbReference>
<dbReference type="AGR" id="RGD:1585183"/>
<dbReference type="RGD" id="1585183">
    <property type="gene designation" value="Il31"/>
</dbReference>
<dbReference type="AlphaFoldDB" id="A0A8I6AK60"/>
<dbReference type="PANTHER" id="PTHR38652">
    <property type="entry name" value="INTERLEUKIN-31"/>
    <property type="match status" value="1"/>
</dbReference>